<evidence type="ECO:0000313" key="7">
    <source>
        <dbReference type="Proteomes" id="UP000287519"/>
    </source>
</evidence>
<protein>
    <submittedName>
        <fullName evidence="6">Limonene 1,2-monooxygenase</fullName>
    </submittedName>
</protein>
<dbReference type="PANTHER" id="PTHR30137:SF16">
    <property type="entry name" value="BLL0895 PROTEIN"/>
    <property type="match status" value="1"/>
</dbReference>
<dbReference type="SUPFAM" id="SSF51679">
    <property type="entry name" value="Bacterial luciferase-like"/>
    <property type="match status" value="1"/>
</dbReference>
<dbReference type="PANTHER" id="PTHR30137">
    <property type="entry name" value="LUCIFERASE-LIKE MONOOXYGENASE"/>
    <property type="match status" value="1"/>
</dbReference>
<dbReference type="Gene3D" id="3.20.20.30">
    <property type="entry name" value="Luciferase-like domain"/>
    <property type="match status" value="1"/>
</dbReference>
<evidence type="ECO:0000313" key="6">
    <source>
        <dbReference type="EMBL" id="GCE44228.1"/>
    </source>
</evidence>
<organism evidence="6 7">
    <name type="scientific">Rhodococcus wratislaviensis</name>
    <name type="common">Tsukamurella wratislaviensis</name>
    <dbReference type="NCBI Taxonomy" id="44752"/>
    <lineage>
        <taxon>Bacteria</taxon>
        <taxon>Bacillati</taxon>
        <taxon>Actinomycetota</taxon>
        <taxon>Actinomycetes</taxon>
        <taxon>Mycobacteriales</taxon>
        <taxon>Nocardiaceae</taxon>
        <taxon>Rhodococcus</taxon>
    </lineage>
</organism>
<dbReference type="Pfam" id="PF00296">
    <property type="entry name" value="Bac_luciferase"/>
    <property type="match status" value="1"/>
</dbReference>
<dbReference type="AlphaFoldDB" id="A0A402CL20"/>
<gene>
    <name evidence="6" type="ORF">Rhow_008526</name>
</gene>
<sequence>MVHEMTSPYETETVESLSSNMKFGMFLAPFHPVRHNPTLAFKRDLDLVVHLDELGFDEAFFGEHHSGGYETIGSPELMIASAGPRTKRIKLGTGVVSAVYHHPFNTAERIVMLDHLTEGRVILGLGPGSLASDTELFGIDYGVIRNRLEQATEAIVHLLSSDEPLTMETDWFTLRNAKLNLCPFQKPHPEILIAAMISPSGPRLAGKHGLPLLSIGASNPAGFAVLDEHWRILGERSAEFGKTQAPRSAWRMVAPMHLAETREQAARDVEYGLAPWAEYFFREVGQMEKLRESVGANENTPLIDVVRDSGAALIGTPDEAIELIERLQEKSGGFGSFLVLATDMANPAATKRSYELFAQHVMPHFQGQLGRRVERWDTMRNGMQKYSADYQRGIAKARKEHEDSQAKAGV</sequence>
<evidence type="ECO:0000256" key="1">
    <source>
        <dbReference type="ARBA" id="ARBA00010426"/>
    </source>
</evidence>
<keyword evidence="7" id="KW-1185">Reference proteome</keyword>
<keyword evidence="2" id="KW-0285">Flavoprotein</keyword>
<dbReference type="InterPro" id="IPR011251">
    <property type="entry name" value="Luciferase-like_dom"/>
</dbReference>
<dbReference type="Proteomes" id="UP000287519">
    <property type="component" value="Unassembled WGS sequence"/>
</dbReference>
<keyword evidence="4 6" id="KW-0503">Monooxygenase</keyword>
<dbReference type="InterPro" id="IPR050766">
    <property type="entry name" value="Bact_Lucif_Oxidored"/>
</dbReference>
<comment type="caution">
    <text evidence="6">The sequence shown here is derived from an EMBL/GenBank/DDBJ whole genome shotgun (WGS) entry which is preliminary data.</text>
</comment>
<evidence type="ECO:0000256" key="2">
    <source>
        <dbReference type="ARBA" id="ARBA00022630"/>
    </source>
</evidence>
<evidence type="ECO:0000256" key="3">
    <source>
        <dbReference type="ARBA" id="ARBA00023002"/>
    </source>
</evidence>
<keyword evidence="3" id="KW-0560">Oxidoreductase</keyword>
<dbReference type="CDD" id="cd01097">
    <property type="entry name" value="Tetrahydromethanopterin_reductase"/>
    <property type="match status" value="1"/>
</dbReference>
<dbReference type="GO" id="GO:0004497">
    <property type="term" value="F:monooxygenase activity"/>
    <property type="evidence" value="ECO:0007669"/>
    <property type="project" value="UniProtKB-KW"/>
</dbReference>
<reference evidence="6 7" key="1">
    <citation type="submission" date="2018-11" db="EMBL/GenBank/DDBJ databases">
        <title>Microbial catabolism of amino acid.</title>
        <authorList>
            <person name="Hibi M."/>
            <person name="Ogawa J."/>
        </authorList>
    </citation>
    <scope>NUCLEOTIDE SEQUENCE [LARGE SCALE GENOMIC DNA]</scope>
    <source>
        <strain evidence="6 7">C31-06</strain>
    </source>
</reference>
<feature type="domain" description="Luciferase-like" evidence="5">
    <location>
        <begin position="21"/>
        <end position="329"/>
    </location>
</feature>
<dbReference type="EMBL" id="BHYM01000089">
    <property type="protein sequence ID" value="GCE44228.1"/>
    <property type="molecule type" value="Genomic_DNA"/>
</dbReference>
<accession>A0A402CL20</accession>
<dbReference type="InterPro" id="IPR036661">
    <property type="entry name" value="Luciferase-like_sf"/>
</dbReference>
<name>A0A402CL20_RHOWR</name>
<comment type="similarity">
    <text evidence="1">Belongs to the bacterial luciferase oxidoreductase family.</text>
</comment>
<proteinExistence type="inferred from homology"/>
<dbReference type="GO" id="GO:0016705">
    <property type="term" value="F:oxidoreductase activity, acting on paired donors, with incorporation or reduction of molecular oxygen"/>
    <property type="evidence" value="ECO:0007669"/>
    <property type="project" value="InterPro"/>
</dbReference>
<evidence type="ECO:0000256" key="4">
    <source>
        <dbReference type="ARBA" id="ARBA00023033"/>
    </source>
</evidence>
<evidence type="ECO:0000259" key="5">
    <source>
        <dbReference type="Pfam" id="PF00296"/>
    </source>
</evidence>
<dbReference type="GO" id="GO:0005829">
    <property type="term" value="C:cytosol"/>
    <property type="evidence" value="ECO:0007669"/>
    <property type="project" value="TreeGrafter"/>
</dbReference>